<dbReference type="GO" id="GO:0006779">
    <property type="term" value="P:porphyrin-containing compound biosynthetic process"/>
    <property type="evidence" value="ECO:0007669"/>
    <property type="project" value="UniProtKB-KW"/>
</dbReference>
<gene>
    <name evidence="10" type="ORF">TW71_21030</name>
</gene>
<dbReference type="GO" id="GO:0005886">
    <property type="term" value="C:plasma membrane"/>
    <property type="evidence" value="ECO:0007669"/>
    <property type="project" value="UniProtKB-SubCell"/>
</dbReference>
<keyword evidence="7" id="KW-1133">Transmembrane helix</keyword>
<sequence length="392" mass="44211">MFRIIFLFVVLGAGLFAGTQYAGQQGYVLISVADKTIEMSVTTLVIFVIATLAALFGLEFLIKKTLYASSATWNYFSVRKMRRSRRYTNEGIIKLLEGDFKLAEKKVTRWANHHDMPLLCYLVASEAAQGLGDNEKRDHYLKLASEQENALLAVELTRAKQQVREANYTAAFETLSQLKSSYPNNRIVLNLLKNVYIELKMWQPLLNILSTLVKSKIITKDEQVQLTQRAQCGLLEEVAEQKGSEGLIAHWNSLTRKLKSDVHLVECFAKQLMARKADSEAFTLVKENLKKHPDSDLYALLPDMNLADDHPVVVFLEDMLIKDGNNASAHSALAQFHLRSENWSEAQQHLEKALSVRSSVSDYSYLADALEKQNMTKAAHEVSKKALTLVQA</sequence>
<keyword evidence="6" id="KW-0812">Transmembrane</keyword>
<dbReference type="InterPro" id="IPR005254">
    <property type="entry name" value="Heme_biosyn_assoc_TPR_pro"/>
</dbReference>
<dbReference type="GO" id="GO:0042168">
    <property type="term" value="P:heme metabolic process"/>
    <property type="evidence" value="ECO:0007669"/>
    <property type="project" value="InterPro"/>
</dbReference>
<dbReference type="Gene3D" id="1.25.40.10">
    <property type="entry name" value="Tetratricopeptide repeat domain"/>
    <property type="match status" value="1"/>
</dbReference>
<reference evidence="10" key="1">
    <citation type="journal article" date="2015" name="BMC Genomics">
        <title>Genome mining reveals unlocked bioactive potential of marine Gram-negative bacteria.</title>
        <authorList>
            <person name="Machado H."/>
            <person name="Sonnenschein E.C."/>
            <person name="Melchiorsen J."/>
            <person name="Gram L."/>
        </authorList>
    </citation>
    <scope>NUCLEOTIDE SEQUENCE</scope>
    <source>
        <strain evidence="10">S2052</strain>
    </source>
</reference>
<dbReference type="InterPro" id="IPR010817">
    <property type="entry name" value="HemY_N"/>
</dbReference>
<comment type="function">
    <text evidence="1">Involved in a late step of protoheme IX synthesis.</text>
</comment>
<evidence type="ECO:0000256" key="9">
    <source>
        <dbReference type="ARBA" id="ARBA00023244"/>
    </source>
</evidence>
<dbReference type="RefSeq" id="WP_045987164.1">
    <property type="nucleotide sequence ID" value="NZ_CP063051.1"/>
</dbReference>
<protein>
    <submittedName>
        <fullName evidence="10">Heme biosynthesis protein HemY</fullName>
    </submittedName>
</protein>
<accession>A0A837FZX8</accession>
<evidence type="ECO:0000256" key="7">
    <source>
        <dbReference type="ARBA" id="ARBA00022989"/>
    </source>
</evidence>
<keyword evidence="9" id="KW-0627">Porphyrin biosynthesis</keyword>
<keyword evidence="8" id="KW-0472">Membrane</keyword>
<keyword evidence="5" id="KW-0997">Cell inner membrane</keyword>
<evidence type="ECO:0000256" key="4">
    <source>
        <dbReference type="ARBA" id="ARBA00022475"/>
    </source>
</evidence>
<dbReference type="EMBL" id="JXXR01000023">
    <property type="protein sequence ID" value="KJY68210.1"/>
    <property type="molecule type" value="Genomic_DNA"/>
</dbReference>
<evidence type="ECO:0000313" key="10">
    <source>
        <dbReference type="EMBL" id="KJY68210.1"/>
    </source>
</evidence>
<keyword evidence="4" id="KW-1003">Cell membrane</keyword>
<evidence type="ECO:0000256" key="2">
    <source>
        <dbReference type="ARBA" id="ARBA00004429"/>
    </source>
</evidence>
<comment type="subcellular location">
    <subcellularLocation>
        <location evidence="2">Cell inner membrane</location>
        <topology evidence="2">Multi-pass membrane protein</topology>
    </subcellularLocation>
</comment>
<evidence type="ECO:0000256" key="3">
    <source>
        <dbReference type="ARBA" id="ARBA00004744"/>
    </source>
</evidence>
<evidence type="ECO:0000256" key="1">
    <source>
        <dbReference type="ARBA" id="ARBA00002962"/>
    </source>
</evidence>
<proteinExistence type="predicted"/>
<comment type="caution">
    <text evidence="10">The sequence shown here is derived from an EMBL/GenBank/DDBJ whole genome shotgun (WGS) entry which is preliminary data.</text>
</comment>
<dbReference type="AlphaFoldDB" id="A0A837FZX8"/>
<dbReference type="UniPathway" id="UPA00252"/>
<comment type="pathway">
    <text evidence="3">Porphyrin-containing compound metabolism; protoheme biosynthesis.</text>
</comment>
<organism evidence="10">
    <name type="scientific">Vibrio coralliilyticus</name>
    <dbReference type="NCBI Taxonomy" id="190893"/>
    <lineage>
        <taxon>Bacteria</taxon>
        <taxon>Pseudomonadati</taxon>
        <taxon>Pseudomonadota</taxon>
        <taxon>Gammaproteobacteria</taxon>
        <taxon>Vibrionales</taxon>
        <taxon>Vibrionaceae</taxon>
        <taxon>Vibrio</taxon>
    </lineage>
</organism>
<dbReference type="Pfam" id="PF07219">
    <property type="entry name" value="HemY_N"/>
    <property type="match status" value="1"/>
</dbReference>
<evidence type="ECO:0000256" key="5">
    <source>
        <dbReference type="ARBA" id="ARBA00022519"/>
    </source>
</evidence>
<dbReference type="SUPFAM" id="SSF48452">
    <property type="entry name" value="TPR-like"/>
    <property type="match status" value="2"/>
</dbReference>
<evidence type="ECO:0000256" key="6">
    <source>
        <dbReference type="ARBA" id="ARBA00022692"/>
    </source>
</evidence>
<evidence type="ECO:0000256" key="8">
    <source>
        <dbReference type="ARBA" id="ARBA00023136"/>
    </source>
</evidence>
<dbReference type="NCBIfam" id="TIGR00540">
    <property type="entry name" value="TPR_hemY_coli"/>
    <property type="match status" value="1"/>
</dbReference>
<name>A0A837FZX8_9VIBR</name>
<dbReference type="InterPro" id="IPR011990">
    <property type="entry name" value="TPR-like_helical_dom_sf"/>
</dbReference>